<keyword evidence="3" id="KW-1185">Reference proteome</keyword>
<evidence type="ECO:0000313" key="3">
    <source>
        <dbReference type="Proteomes" id="UP000696485"/>
    </source>
</evidence>
<name>A0A9P5SBI1_9FUNG</name>
<comment type="caution">
    <text evidence="2">The sequence shown here is derived from an EMBL/GenBank/DDBJ whole genome shotgun (WGS) entry which is preliminary data.</text>
</comment>
<organism evidence="2 3">
    <name type="scientific">Podila minutissima</name>
    <dbReference type="NCBI Taxonomy" id="64525"/>
    <lineage>
        <taxon>Eukaryota</taxon>
        <taxon>Fungi</taxon>
        <taxon>Fungi incertae sedis</taxon>
        <taxon>Mucoromycota</taxon>
        <taxon>Mortierellomycotina</taxon>
        <taxon>Mortierellomycetes</taxon>
        <taxon>Mortierellales</taxon>
        <taxon>Mortierellaceae</taxon>
        <taxon>Podila</taxon>
    </lineage>
</organism>
<proteinExistence type="predicted"/>
<feature type="region of interest" description="Disordered" evidence="1">
    <location>
        <begin position="75"/>
        <end position="127"/>
    </location>
</feature>
<evidence type="ECO:0000313" key="2">
    <source>
        <dbReference type="EMBL" id="KAF9324175.1"/>
    </source>
</evidence>
<sequence length="127" mass="13385">MAPTQSNLRERIIGVDGVPTVTYSRAALDAFEAQRPASQATNALANLVPEVPLTSSTLANPIPEFAANGQLQIQSSMDVNQESHASSSSQQVQGSSSEASSSTSAAKNTIKRKQDSFDQKRPPSPEA</sequence>
<dbReference type="AlphaFoldDB" id="A0A9P5SBI1"/>
<gene>
    <name evidence="2" type="ORF">BG006_000789</name>
</gene>
<feature type="compositionally biased region" description="Low complexity" evidence="1">
    <location>
        <begin position="82"/>
        <end position="106"/>
    </location>
</feature>
<dbReference type="Proteomes" id="UP000696485">
    <property type="component" value="Unassembled WGS sequence"/>
</dbReference>
<protein>
    <submittedName>
        <fullName evidence="2">Uncharacterized protein</fullName>
    </submittedName>
</protein>
<evidence type="ECO:0000256" key="1">
    <source>
        <dbReference type="SAM" id="MobiDB-lite"/>
    </source>
</evidence>
<reference evidence="2" key="1">
    <citation type="journal article" date="2020" name="Fungal Divers.">
        <title>Resolving the Mortierellaceae phylogeny through synthesis of multi-gene phylogenetics and phylogenomics.</title>
        <authorList>
            <person name="Vandepol N."/>
            <person name="Liber J."/>
            <person name="Desiro A."/>
            <person name="Na H."/>
            <person name="Kennedy M."/>
            <person name="Barry K."/>
            <person name="Grigoriev I.V."/>
            <person name="Miller A.N."/>
            <person name="O'Donnell K."/>
            <person name="Stajich J.E."/>
            <person name="Bonito G."/>
        </authorList>
    </citation>
    <scope>NUCLEOTIDE SEQUENCE</scope>
    <source>
        <strain evidence="2">NVP1</strain>
    </source>
</reference>
<dbReference type="EMBL" id="JAAAUY010001138">
    <property type="protein sequence ID" value="KAF9324175.1"/>
    <property type="molecule type" value="Genomic_DNA"/>
</dbReference>
<feature type="compositionally biased region" description="Basic and acidic residues" evidence="1">
    <location>
        <begin position="112"/>
        <end position="127"/>
    </location>
</feature>
<accession>A0A9P5SBI1</accession>